<dbReference type="GO" id="GO:1901982">
    <property type="term" value="F:maltose binding"/>
    <property type="evidence" value="ECO:0007669"/>
    <property type="project" value="TreeGrafter"/>
</dbReference>
<dbReference type="EMBL" id="BMCT01000001">
    <property type="protein sequence ID" value="GGF51460.1"/>
    <property type="molecule type" value="Genomic_DNA"/>
</dbReference>
<dbReference type="PANTHER" id="PTHR30061">
    <property type="entry name" value="MALTOSE-BINDING PERIPLASMIC PROTEIN"/>
    <property type="match status" value="1"/>
</dbReference>
<dbReference type="InterPro" id="IPR006059">
    <property type="entry name" value="SBP"/>
</dbReference>
<name>A0A917BM51_9HYPH</name>
<dbReference type="Gene3D" id="3.40.190.10">
    <property type="entry name" value="Periplasmic binding protein-like II"/>
    <property type="match status" value="2"/>
</dbReference>
<reference evidence="6" key="2">
    <citation type="submission" date="2020-09" db="EMBL/GenBank/DDBJ databases">
        <authorList>
            <person name="Sun Q."/>
            <person name="Sedlacek I."/>
        </authorList>
    </citation>
    <scope>NUCLEOTIDE SEQUENCE</scope>
    <source>
        <strain evidence="6">CCM 7897</strain>
    </source>
</reference>
<gene>
    <name evidence="6" type="ORF">GCM10007301_08650</name>
</gene>
<evidence type="ECO:0000256" key="2">
    <source>
        <dbReference type="ARBA" id="ARBA00022448"/>
    </source>
</evidence>
<keyword evidence="4" id="KW-0574">Periplasm</keyword>
<comment type="caution">
    <text evidence="6">The sequence shown here is derived from an EMBL/GenBank/DDBJ whole genome shotgun (WGS) entry which is preliminary data.</text>
</comment>
<dbReference type="SUPFAM" id="SSF53850">
    <property type="entry name" value="Periplasmic binding protein-like II"/>
    <property type="match status" value="1"/>
</dbReference>
<evidence type="ECO:0000313" key="7">
    <source>
        <dbReference type="Proteomes" id="UP000606044"/>
    </source>
</evidence>
<evidence type="ECO:0000256" key="1">
    <source>
        <dbReference type="ARBA" id="ARBA00008520"/>
    </source>
</evidence>
<sequence>MKRFFTAAAVAAGLLASTVTSFAKTELTMFYPVSVGGPLTKVIDNMIKGFEKENPDVAVNAVYAGNYDDTRVRALSALKSGKPAQLSVLFSIDAYDLVEQELIVPFEDVVKTDEEKAWLKSFYPALMANSMVEGKTWGIPFQRSTIVMFYNKDMFKEAGLDPNKPPKTWDEMVAYGKKLTKDGRYGLMIPSTGYPYWMLQCFAIENGKELMSKDGASVNFTDPDVIAGLAFWKSLSSEHKISPAGIVEWGTLRQAFVQGQTAMMWHTTGNLSAVKAEAKFDFGVAELPANKQPGSPTGGGNFYLFKNATEAERKASLSLIRYMTAPERAAEWSITTGYVGVSPASYETEQLKAYGKEFPQALVARDQLKVAIAEFSTWETARVREALNNAVQAALTGTKTPAEALTAAQAQADALLKPYQKK</sequence>
<dbReference type="GO" id="GO:0055052">
    <property type="term" value="C:ATP-binding cassette (ABC) transporter complex, substrate-binding subunit-containing"/>
    <property type="evidence" value="ECO:0007669"/>
    <property type="project" value="TreeGrafter"/>
</dbReference>
<accession>A0A917BM51</accession>
<protein>
    <submittedName>
        <fullName evidence="6">ABC transporter substrate-binding protein</fullName>
    </submittedName>
</protein>
<comment type="similarity">
    <text evidence="1">Belongs to the bacterial solute-binding protein 1 family.</text>
</comment>
<reference evidence="6" key="1">
    <citation type="journal article" date="2014" name="Int. J. Syst. Evol. Microbiol.">
        <title>Complete genome sequence of Corynebacterium casei LMG S-19264T (=DSM 44701T), isolated from a smear-ripened cheese.</title>
        <authorList>
            <consortium name="US DOE Joint Genome Institute (JGI-PGF)"/>
            <person name="Walter F."/>
            <person name="Albersmeier A."/>
            <person name="Kalinowski J."/>
            <person name="Ruckert C."/>
        </authorList>
    </citation>
    <scope>NUCLEOTIDE SEQUENCE</scope>
    <source>
        <strain evidence="6">CCM 7897</strain>
    </source>
</reference>
<feature type="chain" id="PRO_5037425119" evidence="5">
    <location>
        <begin position="24"/>
        <end position="422"/>
    </location>
</feature>
<keyword evidence="7" id="KW-1185">Reference proteome</keyword>
<dbReference type="AlphaFoldDB" id="A0A917BM51"/>
<dbReference type="GO" id="GO:0015768">
    <property type="term" value="P:maltose transport"/>
    <property type="evidence" value="ECO:0007669"/>
    <property type="project" value="TreeGrafter"/>
</dbReference>
<dbReference type="GO" id="GO:0042956">
    <property type="term" value="P:maltodextrin transmembrane transport"/>
    <property type="evidence" value="ECO:0007669"/>
    <property type="project" value="TreeGrafter"/>
</dbReference>
<evidence type="ECO:0000256" key="5">
    <source>
        <dbReference type="SAM" id="SignalP"/>
    </source>
</evidence>
<keyword evidence="2" id="KW-0813">Transport</keyword>
<evidence type="ECO:0000256" key="4">
    <source>
        <dbReference type="ARBA" id="ARBA00022764"/>
    </source>
</evidence>
<dbReference type="CDD" id="cd14748">
    <property type="entry name" value="PBP2_UgpB"/>
    <property type="match status" value="1"/>
</dbReference>
<dbReference type="Proteomes" id="UP000606044">
    <property type="component" value="Unassembled WGS sequence"/>
</dbReference>
<evidence type="ECO:0000256" key="3">
    <source>
        <dbReference type="ARBA" id="ARBA00022729"/>
    </source>
</evidence>
<proteinExistence type="inferred from homology"/>
<feature type="signal peptide" evidence="5">
    <location>
        <begin position="1"/>
        <end position="23"/>
    </location>
</feature>
<dbReference type="RefSeq" id="WP_188575712.1">
    <property type="nucleotide sequence ID" value="NZ_BMCT01000001.1"/>
</dbReference>
<organism evidence="6 7">
    <name type="scientific">Azorhizobium oxalatiphilum</name>
    <dbReference type="NCBI Taxonomy" id="980631"/>
    <lineage>
        <taxon>Bacteria</taxon>
        <taxon>Pseudomonadati</taxon>
        <taxon>Pseudomonadota</taxon>
        <taxon>Alphaproteobacteria</taxon>
        <taxon>Hyphomicrobiales</taxon>
        <taxon>Xanthobacteraceae</taxon>
        <taxon>Azorhizobium</taxon>
    </lineage>
</organism>
<dbReference type="Pfam" id="PF13416">
    <property type="entry name" value="SBP_bac_8"/>
    <property type="match status" value="1"/>
</dbReference>
<evidence type="ECO:0000313" key="6">
    <source>
        <dbReference type="EMBL" id="GGF51460.1"/>
    </source>
</evidence>
<dbReference type="PANTHER" id="PTHR30061:SF50">
    <property type="entry name" value="MALTOSE_MALTODEXTRIN-BINDING PERIPLASMIC PROTEIN"/>
    <property type="match status" value="1"/>
</dbReference>
<keyword evidence="3 5" id="KW-0732">Signal</keyword>